<evidence type="ECO:0000259" key="7">
    <source>
        <dbReference type="Pfam" id="PF03328"/>
    </source>
</evidence>
<feature type="domain" description="HpcH/HpaI aldolase/citrate lyase" evidence="7">
    <location>
        <begin position="27"/>
        <end position="241"/>
    </location>
</feature>
<organism evidence="8 9">
    <name type="scientific">Mycobacterium stomatepiae</name>
    <dbReference type="NCBI Taxonomy" id="470076"/>
    <lineage>
        <taxon>Bacteria</taxon>
        <taxon>Bacillati</taxon>
        <taxon>Actinomycetota</taxon>
        <taxon>Actinomycetes</taxon>
        <taxon>Mycobacteriales</taxon>
        <taxon>Mycobacteriaceae</taxon>
        <taxon>Mycobacterium</taxon>
        <taxon>Mycobacterium simiae complex</taxon>
    </lineage>
</organism>
<dbReference type="EMBL" id="AP022587">
    <property type="protein sequence ID" value="BBY21816.1"/>
    <property type="molecule type" value="Genomic_DNA"/>
</dbReference>
<sequence>MRATTTLRAAEVKLYAGPMAPTPRPRRSTLYLPGNKDRELEKGKSLPADVLIFDLEDAVGPDAKVESRARVCDAVSSDGYRPREAVIRINGAGTDWHDDDLAAVAGSAADGVLVPKVETGKEVQALADALDALDAPPSLQLWAMIETPRAILRAEEIAAASDRLTVLVVGTNDLVNDLHGLHVPGRAPVLPALSLAVLGARAAGKAILDGVFNAIADETGFRAEAQQAREMGFDGKTLIHPSQVAPANELFGPSKKELADARKIVSAYEEAQAVGNSVITVDGRMIESLHVRDAQRILALADLISELESQ</sequence>
<evidence type="ECO:0000256" key="6">
    <source>
        <dbReference type="SAM" id="MobiDB-lite"/>
    </source>
</evidence>
<feature type="binding site" evidence="4">
    <location>
        <position position="146"/>
    </location>
    <ligand>
        <name>substrate</name>
    </ligand>
</feature>
<reference evidence="8 9" key="1">
    <citation type="journal article" date="2019" name="Emerg. Microbes Infect.">
        <title>Comprehensive subspecies identification of 175 nontuberculous mycobacteria species based on 7547 genomic profiles.</title>
        <authorList>
            <person name="Matsumoto Y."/>
            <person name="Kinjo T."/>
            <person name="Motooka D."/>
            <person name="Nabeya D."/>
            <person name="Jung N."/>
            <person name="Uechi K."/>
            <person name="Horii T."/>
            <person name="Iida T."/>
            <person name="Fujita J."/>
            <person name="Nakamura S."/>
        </authorList>
    </citation>
    <scope>NUCLEOTIDE SEQUENCE [LARGE SCALE GENOMIC DNA]</scope>
    <source>
        <strain evidence="8 9">JCM 17783</strain>
    </source>
</reference>
<evidence type="ECO:0000256" key="3">
    <source>
        <dbReference type="ARBA" id="ARBA00022842"/>
    </source>
</evidence>
<evidence type="ECO:0000256" key="2">
    <source>
        <dbReference type="ARBA" id="ARBA00022723"/>
    </source>
</evidence>
<evidence type="ECO:0000313" key="9">
    <source>
        <dbReference type="Proteomes" id="UP000467130"/>
    </source>
</evidence>
<dbReference type="InterPro" id="IPR015813">
    <property type="entry name" value="Pyrv/PenolPyrv_kinase-like_dom"/>
</dbReference>
<dbReference type="PANTHER" id="PTHR32308:SF10">
    <property type="entry name" value="CITRATE LYASE SUBUNIT BETA"/>
    <property type="match status" value="1"/>
</dbReference>
<dbReference type="AlphaFoldDB" id="A0A7I7Q713"/>
<dbReference type="GO" id="GO:0000287">
    <property type="term" value="F:magnesium ion binding"/>
    <property type="evidence" value="ECO:0007669"/>
    <property type="project" value="TreeGrafter"/>
</dbReference>
<protein>
    <submittedName>
        <fullName evidence="8">Citrate lyase subunit beta</fullName>
    </submittedName>
</protein>
<accession>A0A7I7Q713</accession>
<evidence type="ECO:0000256" key="4">
    <source>
        <dbReference type="PIRSR" id="PIRSR015582-1"/>
    </source>
</evidence>
<feature type="binding site" evidence="4">
    <location>
        <position position="88"/>
    </location>
    <ligand>
        <name>substrate</name>
    </ligand>
</feature>
<dbReference type="InterPro" id="IPR005000">
    <property type="entry name" value="Aldolase/citrate-lyase_domain"/>
</dbReference>
<dbReference type="Proteomes" id="UP000467130">
    <property type="component" value="Chromosome"/>
</dbReference>
<keyword evidence="8" id="KW-0456">Lyase</keyword>
<dbReference type="GO" id="GO:0006107">
    <property type="term" value="P:oxaloacetate metabolic process"/>
    <property type="evidence" value="ECO:0007669"/>
    <property type="project" value="TreeGrafter"/>
</dbReference>
<evidence type="ECO:0000313" key="8">
    <source>
        <dbReference type="EMBL" id="BBY21816.1"/>
    </source>
</evidence>
<dbReference type="InterPro" id="IPR040442">
    <property type="entry name" value="Pyrv_kinase-like_dom_sf"/>
</dbReference>
<proteinExistence type="predicted"/>
<feature type="binding site" evidence="5">
    <location>
        <position position="173"/>
    </location>
    <ligand>
        <name>Mg(2+)</name>
        <dbReference type="ChEBI" id="CHEBI:18420"/>
    </ligand>
</feature>
<dbReference type="Gene3D" id="3.20.20.60">
    <property type="entry name" value="Phosphoenolpyruvate-binding domains"/>
    <property type="match status" value="1"/>
</dbReference>
<keyword evidence="9" id="KW-1185">Reference proteome</keyword>
<dbReference type="Pfam" id="PF03328">
    <property type="entry name" value="HpcH_HpaI"/>
    <property type="match status" value="1"/>
</dbReference>
<name>A0A7I7Q713_9MYCO</name>
<dbReference type="PANTHER" id="PTHR32308">
    <property type="entry name" value="LYASE BETA SUBUNIT, PUTATIVE (AFU_ORTHOLOGUE AFUA_4G13030)-RELATED"/>
    <property type="match status" value="1"/>
</dbReference>
<evidence type="ECO:0000256" key="5">
    <source>
        <dbReference type="PIRSR" id="PIRSR015582-2"/>
    </source>
</evidence>
<feature type="region of interest" description="Disordered" evidence="6">
    <location>
        <begin position="17"/>
        <end position="39"/>
    </location>
</feature>
<feature type="binding site" evidence="5">
    <location>
        <position position="146"/>
    </location>
    <ligand>
        <name>Mg(2+)</name>
        <dbReference type="ChEBI" id="CHEBI:18420"/>
    </ligand>
</feature>
<keyword evidence="3 5" id="KW-0460">Magnesium</keyword>
<dbReference type="KEGG" id="msto:MSTO_20210"/>
<dbReference type="InterPro" id="IPR011206">
    <property type="entry name" value="Citrate_lyase_beta/mcl1/mcl2"/>
</dbReference>
<keyword evidence="2 5" id="KW-0479">Metal-binding</keyword>
<gene>
    <name evidence="8" type="primary">citE_1</name>
    <name evidence="8" type="ORF">MSTO_20210</name>
</gene>
<dbReference type="PIRSF" id="PIRSF015582">
    <property type="entry name" value="Cit_lyase_B"/>
    <property type="match status" value="1"/>
</dbReference>
<evidence type="ECO:0000256" key="1">
    <source>
        <dbReference type="ARBA" id="ARBA00001946"/>
    </source>
</evidence>
<comment type="cofactor">
    <cofactor evidence="1">
        <name>Mg(2+)</name>
        <dbReference type="ChEBI" id="CHEBI:18420"/>
    </cofactor>
</comment>
<dbReference type="SUPFAM" id="SSF51621">
    <property type="entry name" value="Phosphoenolpyruvate/pyruvate domain"/>
    <property type="match status" value="1"/>
</dbReference>
<dbReference type="GO" id="GO:0016829">
    <property type="term" value="F:lyase activity"/>
    <property type="evidence" value="ECO:0007669"/>
    <property type="project" value="UniProtKB-KW"/>
</dbReference>